<dbReference type="InterPro" id="IPR016035">
    <property type="entry name" value="Acyl_Trfase/lysoPLipase"/>
</dbReference>
<reference evidence="6 7" key="1">
    <citation type="submission" date="2020-03" db="EMBL/GenBank/DDBJ databases">
        <title>The role of nitrogen metabolism on polyethylene biodegradation.</title>
        <authorList>
            <person name="Peixoto J."/>
            <person name="Vizzotto C.S."/>
            <person name="Ramos A."/>
            <person name="Alves G."/>
            <person name="Steindorff A."/>
            <person name="Kruger R."/>
        </authorList>
    </citation>
    <scope>NUCLEOTIDE SEQUENCE [LARGE SCALE GENOMIC DNA]</scope>
    <source>
        <strain evidence="6 7">PE63</strain>
    </source>
</reference>
<dbReference type="PROSITE" id="PS51635">
    <property type="entry name" value="PNPLA"/>
    <property type="match status" value="1"/>
</dbReference>
<feature type="active site" description="Nucleophile" evidence="4">
    <location>
        <position position="45"/>
    </location>
</feature>
<dbReference type="Proteomes" id="UP001647436">
    <property type="component" value="Unassembled WGS sequence"/>
</dbReference>
<feature type="active site" description="Proton acceptor" evidence="4">
    <location>
        <position position="158"/>
    </location>
</feature>
<evidence type="ECO:0000256" key="3">
    <source>
        <dbReference type="ARBA" id="ARBA00023098"/>
    </source>
</evidence>
<gene>
    <name evidence="6" type="ORF">DJFAAGMI_01495</name>
</gene>
<dbReference type="Gene3D" id="3.40.1090.10">
    <property type="entry name" value="Cytosolic phospholipase A2 catalytic domain"/>
    <property type="match status" value="2"/>
</dbReference>
<evidence type="ECO:0000256" key="1">
    <source>
        <dbReference type="ARBA" id="ARBA00022801"/>
    </source>
</evidence>
<evidence type="ECO:0000313" key="7">
    <source>
        <dbReference type="Proteomes" id="UP001647436"/>
    </source>
</evidence>
<dbReference type="PANTHER" id="PTHR14226">
    <property type="entry name" value="NEUROPATHY TARGET ESTERASE/SWISS CHEESE D.MELANOGASTER"/>
    <property type="match status" value="1"/>
</dbReference>
<keyword evidence="2 4" id="KW-0442">Lipid degradation</keyword>
<keyword evidence="3 4" id="KW-0443">Lipid metabolism</keyword>
<evidence type="ECO:0000313" key="6">
    <source>
        <dbReference type="EMBL" id="MBS3018762.1"/>
    </source>
</evidence>
<protein>
    <submittedName>
        <fullName evidence="6">NTE family protein</fullName>
    </submittedName>
</protein>
<dbReference type="PANTHER" id="PTHR14226:SF76">
    <property type="entry name" value="NTE FAMILY PROTEIN RSSA"/>
    <property type="match status" value="1"/>
</dbReference>
<accession>A0ABS5LQI4</accession>
<comment type="caution">
    <text evidence="4">Lacks conserved residue(s) required for the propagation of feature annotation.</text>
</comment>
<evidence type="ECO:0000259" key="5">
    <source>
        <dbReference type="PROSITE" id="PS51635"/>
    </source>
</evidence>
<dbReference type="InterPro" id="IPR050301">
    <property type="entry name" value="NTE"/>
</dbReference>
<keyword evidence="7" id="KW-1185">Reference proteome</keyword>
<dbReference type="InterPro" id="IPR002641">
    <property type="entry name" value="PNPLA_dom"/>
</dbReference>
<feature type="short sequence motif" description="DGA/G" evidence="4">
    <location>
        <begin position="158"/>
        <end position="160"/>
    </location>
</feature>
<dbReference type="RefSeq" id="WP_211456547.1">
    <property type="nucleotide sequence ID" value="NZ_JAANES010000001.1"/>
</dbReference>
<dbReference type="Pfam" id="PF01734">
    <property type="entry name" value="Patatin"/>
    <property type="match status" value="1"/>
</dbReference>
<dbReference type="SUPFAM" id="SSF52151">
    <property type="entry name" value="FabD/lysophospholipase-like"/>
    <property type="match status" value="1"/>
</dbReference>
<dbReference type="EMBL" id="JAANES010000001">
    <property type="protein sequence ID" value="MBS3018762.1"/>
    <property type="molecule type" value="Genomic_DNA"/>
</dbReference>
<sequence>MNKLRRKPVVGLALGSGSARGWAHFGVLRALREAGVSPDIICGTSIGSLVGATYAAGEMDAFESWVLGLGKRKVFGFMDFNLGGGLLKGEKIIEFWRENFVQETVEELGTPFGCVATDLQTGAEVWLRKGSIAEAVRASIALPGLFTPVMREGRLLVDGGLVNPVPVSLARAMGADIVIAVDLNADIMRRHMRAADMGENELRMHGRELKVSALHTEEEEPPLPLGQIPEALAANGSPLGWTGAWKRSMTSVKTLSSTVMRRGRKGDGFDEGDDSMPVPSLVNVVMASVNIMQMRITRSRMAGDPAEVLIAPRLSHVGLMDFYRGRESIDEGYAATQLALPALRDWGL</sequence>
<name>A0ABS5LQI4_9BURK</name>
<evidence type="ECO:0000256" key="2">
    <source>
        <dbReference type="ARBA" id="ARBA00022963"/>
    </source>
</evidence>
<feature type="short sequence motif" description="GXSXG" evidence="4">
    <location>
        <begin position="43"/>
        <end position="47"/>
    </location>
</feature>
<feature type="domain" description="PNPLA" evidence="5">
    <location>
        <begin position="12"/>
        <end position="171"/>
    </location>
</feature>
<organism evidence="6 7">
    <name type="scientific">Comamonas brasiliensis</name>
    <dbReference type="NCBI Taxonomy" id="1812482"/>
    <lineage>
        <taxon>Bacteria</taxon>
        <taxon>Pseudomonadati</taxon>
        <taxon>Pseudomonadota</taxon>
        <taxon>Betaproteobacteria</taxon>
        <taxon>Burkholderiales</taxon>
        <taxon>Comamonadaceae</taxon>
        <taxon>Comamonas</taxon>
    </lineage>
</organism>
<keyword evidence="1 4" id="KW-0378">Hydrolase</keyword>
<proteinExistence type="predicted"/>
<comment type="caution">
    <text evidence="6">The sequence shown here is derived from an EMBL/GenBank/DDBJ whole genome shotgun (WGS) entry which is preliminary data.</text>
</comment>
<evidence type="ECO:0000256" key="4">
    <source>
        <dbReference type="PROSITE-ProRule" id="PRU01161"/>
    </source>
</evidence>